<keyword evidence="2" id="KW-1133">Transmembrane helix</keyword>
<name>A0A1F6F305_9BACT</name>
<feature type="transmembrane region" description="Helical" evidence="2">
    <location>
        <begin position="107"/>
        <end position="126"/>
    </location>
</feature>
<organism evidence="4 5">
    <name type="scientific">Candidatus Kaiserbacteria bacterium RIFCSPLOWO2_01_FULL_54_13</name>
    <dbReference type="NCBI Taxonomy" id="1798512"/>
    <lineage>
        <taxon>Bacteria</taxon>
        <taxon>Candidatus Kaiseribacteriota</taxon>
    </lineage>
</organism>
<protein>
    <recommendedName>
        <fullName evidence="3">Bacterial sugar transferase domain-containing protein</fullName>
    </recommendedName>
</protein>
<dbReference type="Pfam" id="PF02397">
    <property type="entry name" value="Bac_transf"/>
    <property type="match status" value="1"/>
</dbReference>
<evidence type="ECO:0000313" key="4">
    <source>
        <dbReference type="EMBL" id="OGG80252.1"/>
    </source>
</evidence>
<feature type="transmembrane region" description="Helical" evidence="2">
    <location>
        <begin position="9"/>
        <end position="28"/>
    </location>
</feature>
<comment type="similarity">
    <text evidence="1">Belongs to the bacterial sugar transferase family.</text>
</comment>
<feature type="transmembrane region" description="Helical" evidence="2">
    <location>
        <begin position="266"/>
        <end position="290"/>
    </location>
</feature>
<dbReference type="InterPro" id="IPR003362">
    <property type="entry name" value="Bact_transf"/>
</dbReference>
<dbReference type="STRING" id="1798512.A3A39_03715"/>
<evidence type="ECO:0000256" key="1">
    <source>
        <dbReference type="ARBA" id="ARBA00006464"/>
    </source>
</evidence>
<feature type="transmembrane region" description="Helical" evidence="2">
    <location>
        <begin position="79"/>
        <end position="101"/>
    </location>
</feature>
<keyword evidence="2" id="KW-0812">Transmembrane</keyword>
<feature type="transmembrane region" description="Helical" evidence="2">
    <location>
        <begin position="48"/>
        <end position="67"/>
    </location>
</feature>
<keyword evidence="2" id="KW-0472">Membrane</keyword>
<evidence type="ECO:0000256" key="2">
    <source>
        <dbReference type="SAM" id="Phobius"/>
    </source>
</evidence>
<dbReference type="PANTHER" id="PTHR30576">
    <property type="entry name" value="COLANIC BIOSYNTHESIS UDP-GLUCOSE LIPID CARRIER TRANSFERASE"/>
    <property type="match status" value="1"/>
</dbReference>
<gene>
    <name evidence="4" type="ORF">A3A39_03715</name>
</gene>
<feature type="domain" description="Bacterial sugar transferase" evidence="3">
    <location>
        <begin position="264"/>
        <end position="449"/>
    </location>
</feature>
<proteinExistence type="inferred from homology"/>
<dbReference type="GO" id="GO:0016780">
    <property type="term" value="F:phosphotransferase activity, for other substituted phosphate groups"/>
    <property type="evidence" value="ECO:0007669"/>
    <property type="project" value="TreeGrafter"/>
</dbReference>
<dbReference type="EMBL" id="MFLZ01000011">
    <property type="protein sequence ID" value="OGG80252.1"/>
    <property type="molecule type" value="Genomic_DNA"/>
</dbReference>
<dbReference type="PANTHER" id="PTHR30576:SF0">
    <property type="entry name" value="UNDECAPRENYL-PHOSPHATE N-ACETYLGALACTOSAMINYL 1-PHOSPHATE TRANSFERASE-RELATED"/>
    <property type="match status" value="1"/>
</dbReference>
<dbReference type="Proteomes" id="UP000177372">
    <property type="component" value="Unassembled WGS sequence"/>
</dbReference>
<dbReference type="AlphaFoldDB" id="A0A1F6F305"/>
<comment type="caution">
    <text evidence="4">The sequence shown here is derived from an EMBL/GenBank/DDBJ whole genome shotgun (WGS) entry which is preliminary data.</text>
</comment>
<sequence length="454" mass="51440">MTLVPKREYVVLLVGDIAVFGLSLWITLALRNLEFPDTQLYLRHLVPFSFLFIVWVVIFFLAGLYGKHTRLFRSSLPDTIFYTQIVNVLVAALFFFLVPAFGLAPKTILALYLLVSFGLIYVWRVSMFPRLPGLLRGRKLKGILVASGPDAHALAHEVASDSRYPFVFDRIIDTAKSPSHEVIRETLRLAAEDNMTFLVVDFSDRAFDAARPIVYDSAFNKERFAVVDVVELYQEVFDRVPLSLVTYELVLASVNASRMYGVVKRVIDVAGSLILGIILLPLYPFVALAIKLEDGGPVFIDQERVGRYQKPIRVMKFRSMTGNDSGEYGASGKTKLSVTRVGNFLRRSRIDELPQLWSVLKGDLSLVGPRPEFPALSREYSAKIPYYNARYLITPGLTGWAQIRHDTHPHHGADIQETKTKLSYDLYYLKHRSLFLDLFVILQTIRIILTARGS</sequence>
<evidence type="ECO:0000313" key="5">
    <source>
        <dbReference type="Proteomes" id="UP000177372"/>
    </source>
</evidence>
<evidence type="ECO:0000259" key="3">
    <source>
        <dbReference type="Pfam" id="PF02397"/>
    </source>
</evidence>
<reference evidence="4 5" key="1">
    <citation type="journal article" date="2016" name="Nat. Commun.">
        <title>Thousands of microbial genomes shed light on interconnected biogeochemical processes in an aquifer system.</title>
        <authorList>
            <person name="Anantharaman K."/>
            <person name="Brown C.T."/>
            <person name="Hug L.A."/>
            <person name="Sharon I."/>
            <person name="Castelle C.J."/>
            <person name="Probst A.J."/>
            <person name="Thomas B.C."/>
            <person name="Singh A."/>
            <person name="Wilkins M.J."/>
            <person name="Karaoz U."/>
            <person name="Brodie E.L."/>
            <person name="Williams K.H."/>
            <person name="Hubbard S.S."/>
            <person name="Banfield J.F."/>
        </authorList>
    </citation>
    <scope>NUCLEOTIDE SEQUENCE [LARGE SCALE GENOMIC DNA]</scope>
</reference>
<accession>A0A1F6F305</accession>